<evidence type="ECO:0000313" key="2">
    <source>
        <dbReference type="Proteomes" id="UP000248764"/>
    </source>
</evidence>
<proteinExistence type="predicted"/>
<comment type="caution">
    <text evidence="1">The sequence shown here is derived from an EMBL/GenBank/DDBJ whole genome shotgun (WGS) entry which is preliminary data.</text>
</comment>
<dbReference type="AlphaFoldDB" id="A0A2W2D0R9"/>
<dbReference type="Proteomes" id="UP000248764">
    <property type="component" value="Unassembled WGS sequence"/>
</dbReference>
<sequence>MYEIVAALAHSQFRMAAGADTGCRRATHSPVVQQQLVLQESVVWSSQQSIVVNLPRSLADGLVVRPRRSRRRRG</sequence>
<name>A0A2W2D0R9_9ACTN</name>
<protein>
    <submittedName>
        <fullName evidence="1">Uncharacterized protein</fullName>
    </submittedName>
</protein>
<evidence type="ECO:0000313" key="1">
    <source>
        <dbReference type="EMBL" id="PZF86113.1"/>
    </source>
</evidence>
<dbReference type="EMBL" id="POTW01000004">
    <property type="protein sequence ID" value="PZF86113.1"/>
    <property type="molecule type" value="Genomic_DNA"/>
</dbReference>
<keyword evidence="2" id="KW-1185">Reference proteome</keyword>
<gene>
    <name evidence="1" type="ORF">C1I92_02730</name>
</gene>
<organism evidence="1 2">
    <name type="scientific">Jiangella anatolica</name>
    <dbReference type="NCBI Taxonomy" id="2670374"/>
    <lineage>
        <taxon>Bacteria</taxon>
        <taxon>Bacillati</taxon>
        <taxon>Actinomycetota</taxon>
        <taxon>Actinomycetes</taxon>
        <taxon>Jiangellales</taxon>
        <taxon>Jiangellaceae</taxon>
        <taxon>Jiangella</taxon>
    </lineage>
</organism>
<reference evidence="1 2" key="1">
    <citation type="submission" date="2018-01" db="EMBL/GenBank/DDBJ databases">
        <title>Draft genome sequence of Jiangella sp. GTF31.</title>
        <authorList>
            <person name="Sahin N."/>
            <person name="Ay H."/>
            <person name="Saygin H."/>
        </authorList>
    </citation>
    <scope>NUCLEOTIDE SEQUENCE [LARGE SCALE GENOMIC DNA]</scope>
    <source>
        <strain evidence="1 2">GTF31</strain>
    </source>
</reference>
<accession>A0A2W2D0R9</accession>